<evidence type="ECO:0000256" key="2">
    <source>
        <dbReference type="ARBA" id="ARBA00009183"/>
    </source>
</evidence>
<dbReference type="AlphaFoldDB" id="A0A6J3JUW4"/>
<dbReference type="Proteomes" id="UP000504631">
    <property type="component" value="Unplaced"/>
</dbReference>
<evidence type="ECO:0000256" key="1">
    <source>
        <dbReference type="ARBA" id="ARBA00001974"/>
    </source>
</evidence>
<evidence type="ECO:0000256" key="9">
    <source>
        <dbReference type="SAM" id="SignalP"/>
    </source>
</evidence>
<dbReference type="RefSeq" id="XP_033343900.1">
    <property type="nucleotide sequence ID" value="XM_033488009.1"/>
</dbReference>
<keyword evidence="5" id="KW-0521">NADP</keyword>
<dbReference type="FunFam" id="3.50.50.60:FF:000138">
    <property type="entry name" value="Flavin-containing monooxygenase"/>
    <property type="match status" value="1"/>
</dbReference>
<evidence type="ECO:0000313" key="10">
    <source>
        <dbReference type="Proteomes" id="UP000504631"/>
    </source>
</evidence>
<evidence type="ECO:0000256" key="8">
    <source>
        <dbReference type="RuleBase" id="RU361177"/>
    </source>
</evidence>
<dbReference type="InterPro" id="IPR036188">
    <property type="entry name" value="FAD/NAD-bd_sf"/>
</dbReference>
<evidence type="ECO:0000256" key="4">
    <source>
        <dbReference type="ARBA" id="ARBA00022827"/>
    </source>
</evidence>
<dbReference type="GO" id="GO:0004499">
    <property type="term" value="F:N,N-dimethylaniline monooxygenase activity"/>
    <property type="evidence" value="ECO:0007669"/>
    <property type="project" value="InterPro"/>
</dbReference>
<feature type="signal peptide" evidence="9">
    <location>
        <begin position="1"/>
        <end position="23"/>
    </location>
</feature>
<keyword evidence="4 8" id="KW-0274">FAD</keyword>
<name>A0A6J3JUW4_9HYME</name>
<dbReference type="PRINTS" id="PR00370">
    <property type="entry name" value="FMOXYGENASE"/>
</dbReference>
<organism evidence="10 11">
    <name type="scientific">Bombus vosnesenskii</name>
    <dbReference type="NCBI Taxonomy" id="207650"/>
    <lineage>
        <taxon>Eukaryota</taxon>
        <taxon>Metazoa</taxon>
        <taxon>Ecdysozoa</taxon>
        <taxon>Arthropoda</taxon>
        <taxon>Hexapoda</taxon>
        <taxon>Insecta</taxon>
        <taxon>Pterygota</taxon>
        <taxon>Neoptera</taxon>
        <taxon>Endopterygota</taxon>
        <taxon>Hymenoptera</taxon>
        <taxon>Apocrita</taxon>
        <taxon>Aculeata</taxon>
        <taxon>Apoidea</taxon>
        <taxon>Anthophila</taxon>
        <taxon>Apidae</taxon>
        <taxon>Bombus</taxon>
        <taxon>Pyrobombus</taxon>
    </lineage>
</organism>
<dbReference type="InterPro" id="IPR000960">
    <property type="entry name" value="Flavin_mOase"/>
</dbReference>
<dbReference type="EC" id="1.-.-.-" evidence="8"/>
<keyword evidence="7 8" id="KW-0503">Monooxygenase</keyword>
<dbReference type="SUPFAM" id="SSF51905">
    <property type="entry name" value="FAD/NAD(P)-binding domain"/>
    <property type="match status" value="2"/>
</dbReference>
<keyword evidence="6 8" id="KW-0560">Oxidoreductase</keyword>
<dbReference type="PIRSF" id="PIRSF000332">
    <property type="entry name" value="FMO"/>
    <property type="match status" value="1"/>
</dbReference>
<gene>
    <name evidence="11" type="primary">LOC117230478</name>
</gene>
<feature type="chain" id="PRO_5026666530" description="Flavin-containing monooxygenase" evidence="9">
    <location>
        <begin position="24"/>
        <end position="447"/>
    </location>
</feature>
<dbReference type="GeneID" id="117230478"/>
<evidence type="ECO:0000256" key="7">
    <source>
        <dbReference type="ARBA" id="ARBA00023033"/>
    </source>
</evidence>
<comment type="similarity">
    <text evidence="2 8">Belongs to the FMO family.</text>
</comment>
<dbReference type="Gene3D" id="3.50.50.60">
    <property type="entry name" value="FAD/NAD(P)-binding domain"/>
    <property type="match status" value="2"/>
</dbReference>
<dbReference type="GO" id="GO:0050660">
    <property type="term" value="F:flavin adenine dinucleotide binding"/>
    <property type="evidence" value="ECO:0007669"/>
    <property type="project" value="InterPro"/>
</dbReference>
<keyword evidence="3 8" id="KW-0285">Flavoprotein</keyword>
<dbReference type="PANTHER" id="PTHR23023">
    <property type="entry name" value="DIMETHYLANILINE MONOOXYGENASE"/>
    <property type="match status" value="1"/>
</dbReference>
<comment type="cofactor">
    <cofactor evidence="1 8">
        <name>FAD</name>
        <dbReference type="ChEBI" id="CHEBI:57692"/>
    </cofactor>
</comment>
<sequence>MYTRLSSLIRFLMLRTNLQMAESMKKRKVCVIGAGAAGLCAARHFARSLNFELNVFEQTNDIGGTWVYKEATEVDENGLPVHSSMYRDLRTNLPAKIMNFPDYQRLNAEEPCCVTHQEVRTYLQNYAEYFDLLKHIQFGTRVESVRLQISAEGKEEWAVRTKVVKTKEEKESIFNVIMICNGHYFDSYIPMIPGIEKFPGTILHSHSYRKSEDFSGKSVLILGAAASGVDIALDLAHHAFRIYLSHNNERLNSPLPPNVIEVLGVEKIEEGNILLKDQNSITVDVFMFCTGYRYSFPFLDENCGIRVDNNFVTPLYKHLINIDHPTMCIVGVPTVVVPFPMFHMQIQYFLALLEKRANLPTRSIMLEEMKLKTSKKRHAHKLSDKQWDYNNALADAGGFDRLPKFYKLGYEVWSAQRKANLLNYKRARFVLSKDQETVELVIPKGSV</sequence>
<proteinExistence type="inferred from homology"/>
<reference evidence="11" key="1">
    <citation type="submission" date="2025-08" db="UniProtKB">
        <authorList>
            <consortium name="RefSeq"/>
        </authorList>
    </citation>
    <scope>IDENTIFICATION</scope>
    <source>
        <tissue evidence="11">Muscle</tissue>
    </source>
</reference>
<dbReference type="InterPro" id="IPR050346">
    <property type="entry name" value="FMO-like"/>
</dbReference>
<dbReference type="KEGG" id="bvk:117230478"/>
<keyword evidence="9" id="KW-0732">Signal</keyword>
<dbReference type="GO" id="GO:0050661">
    <property type="term" value="F:NADP binding"/>
    <property type="evidence" value="ECO:0007669"/>
    <property type="project" value="InterPro"/>
</dbReference>
<evidence type="ECO:0000256" key="5">
    <source>
        <dbReference type="ARBA" id="ARBA00022857"/>
    </source>
</evidence>
<keyword evidence="10" id="KW-1185">Reference proteome</keyword>
<protein>
    <recommendedName>
        <fullName evidence="8">Flavin-containing monooxygenase</fullName>
        <ecNumber evidence="8">1.-.-.-</ecNumber>
    </recommendedName>
</protein>
<evidence type="ECO:0000256" key="6">
    <source>
        <dbReference type="ARBA" id="ARBA00023002"/>
    </source>
</evidence>
<dbReference type="InterPro" id="IPR020946">
    <property type="entry name" value="Flavin_mOase-like"/>
</dbReference>
<dbReference type="Pfam" id="PF00743">
    <property type="entry name" value="FMO-like"/>
    <property type="match status" value="2"/>
</dbReference>
<evidence type="ECO:0000313" key="11">
    <source>
        <dbReference type="RefSeq" id="XP_033343900.1"/>
    </source>
</evidence>
<accession>A0A6J3JUW4</accession>
<evidence type="ECO:0000256" key="3">
    <source>
        <dbReference type="ARBA" id="ARBA00022630"/>
    </source>
</evidence>